<dbReference type="GO" id="GO:0003824">
    <property type="term" value="F:catalytic activity"/>
    <property type="evidence" value="ECO:0007669"/>
    <property type="project" value="InterPro"/>
</dbReference>
<dbReference type="GO" id="GO:0008610">
    <property type="term" value="P:lipid biosynthetic process"/>
    <property type="evidence" value="ECO:0007669"/>
    <property type="project" value="UniProtKB-ARBA"/>
</dbReference>
<dbReference type="AlphaFoldDB" id="A0A9D1N9B7"/>
<dbReference type="Pfam" id="PF00668">
    <property type="entry name" value="Condensation"/>
    <property type="match status" value="1"/>
</dbReference>
<dbReference type="EMBL" id="DVOE01000010">
    <property type="protein sequence ID" value="HIU98352.1"/>
    <property type="molecule type" value="Genomic_DNA"/>
</dbReference>
<reference evidence="2" key="2">
    <citation type="journal article" date="2021" name="PeerJ">
        <title>Extensive microbial diversity within the chicken gut microbiome revealed by metagenomics and culture.</title>
        <authorList>
            <person name="Gilroy R."/>
            <person name="Ravi A."/>
            <person name="Getino M."/>
            <person name="Pursley I."/>
            <person name="Horton D.L."/>
            <person name="Alikhan N.F."/>
            <person name="Baker D."/>
            <person name="Gharbi K."/>
            <person name="Hall N."/>
            <person name="Watson M."/>
            <person name="Adriaenssens E.M."/>
            <person name="Foster-Nyarko E."/>
            <person name="Jarju S."/>
            <person name="Secka A."/>
            <person name="Antonio M."/>
            <person name="Oren A."/>
            <person name="Chaudhuri R.R."/>
            <person name="La Ragione R."/>
            <person name="Hildebrand F."/>
            <person name="Pallen M.J."/>
        </authorList>
    </citation>
    <scope>NUCLEOTIDE SEQUENCE</scope>
    <source>
        <strain evidence="2">10406</strain>
    </source>
</reference>
<dbReference type="InterPro" id="IPR023213">
    <property type="entry name" value="CAT-like_dom_sf"/>
</dbReference>
<evidence type="ECO:0000259" key="1">
    <source>
        <dbReference type="Pfam" id="PF00668"/>
    </source>
</evidence>
<evidence type="ECO:0000313" key="3">
    <source>
        <dbReference type="Proteomes" id="UP000886857"/>
    </source>
</evidence>
<feature type="domain" description="Condensation" evidence="1">
    <location>
        <begin position="28"/>
        <end position="246"/>
    </location>
</feature>
<reference evidence="2" key="1">
    <citation type="submission" date="2020-10" db="EMBL/GenBank/DDBJ databases">
        <authorList>
            <person name="Gilroy R."/>
        </authorList>
    </citation>
    <scope>NUCLEOTIDE SEQUENCE</scope>
    <source>
        <strain evidence="2">10406</strain>
    </source>
</reference>
<proteinExistence type="predicted"/>
<gene>
    <name evidence="2" type="ORF">IAC73_00735</name>
</gene>
<evidence type="ECO:0000313" key="2">
    <source>
        <dbReference type="EMBL" id="HIU98352.1"/>
    </source>
</evidence>
<dbReference type="Proteomes" id="UP000886857">
    <property type="component" value="Unassembled WGS sequence"/>
</dbReference>
<protein>
    <recommendedName>
        <fullName evidence="1">Condensation domain-containing protein</fullName>
    </recommendedName>
</protein>
<dbReference type="SUPFAM" id="SSF52777">
    <property type="entry name" value="CoA-dependent acyltransferases"/>
    <property type="match status" value="2"/>
</dbReference>
<name>A0A9D1N9B7_9FIRM</name>
<dbReference type="Gene3D" id="3.30.559.30">
    <property type="entry name" value="Nonribosomal peptide synthetase, condensation domain"/>
    <property type="match status" value="1"/>
</dbReference>
<accession>A0A9D1N9B7</accession>
<comment type="caution">
    <text evidence="2">The sequence shown here is derived from an EMBL/GenBank/DDBJ whole genome shotgun (WGS) entry which is preliminary data.</text>
</comment>
<dbReference type="Gene3D" id="3.30.559.10">
    <property type="entry name" value="Chloramphenicol acetyltransferase-like domain"/>
    <property type="match status" value="1"/>
</dbReference>
<organism evidence="2 3">
    <name type="scientific">Candidatus Limadaptatus stercoripullorum</name>
    <dbReference type="NCBI Taxonomy" id="2840846"/>
    <lineage>
        <taxon>Bacteria</taxon>
        <taxon>Bacillati</taxon>
        <taxon>Bacillota</taxon>
        <taxon>Clostridia</taxon>
        <taxon>Eubacteriales</taxon>
        <taxon>Candidatus Limadaptatus</taxon>
    </lineage>
</organism>
<sequence>MAEIIKAEMWDKMQYLFRNYYDRMVHCVQYYDGLIDIKVLRNVLVFLTEKVPVLHSSFHGNVIEPYWTVENYTVDDILTVKESTDLEADINAFIYQCIPVESNVQYRMAVFNKDGKSTLCMIVNHMCMDGGDFKYFMKKLAENYNKLLDGDHSLSIKTGSRSYDAVYSKLTPEEEKIARGLYKNISQVKDEHYFPLTQPSPYDATRIVRRKVGKELFASFRKIGKVLGVTVNDLMLAFYVRSLYEIGMFKDDERLTIPCMVDLRRHIVDGGAETGLTNHTGFMQCSVACKGETINDTLVEVLRSVRKSKDDPYMGLYSLPLLKLAYTIFPFVVSEQAIKIGYLNPLIGMSNIGVMDDRALALGDANIIDGFMTGAVKYKPYMQLALTSLLGDITMTIAIRGNDEDERIVNRFFDMIIANMNEFVRLNAHRLEAK</sequence>
<dbReference type="InterPro" id="IPR001242">
    <property type="entry name" value="Condensation_dom"/>
</dbReference>